<accession>A4BGQ1</accession>
<dbReference type="CDD" id="cd00130">
    <property type="entry name" value="PAS"/>
    <property type="match status" value="1"/>
</dbReference>
<dbReference type="PANTHER" id="PTHR44757">
    <property type="entry name" value="DIGUANYLATE CYCLASE DGCP"/>
    <property type="match status" value="1"/>
</dbReference>
<dbReference type="InterPro" id="IPR000160">
    <property type="entry name" value="GGDEF_dom"/>
</dbReference>
<dbReference type="NCBIfam" id="TIGR00229">
    <property type="entry name" value="sensory_box"/>
    <property type="match status" value="1"/>
</dbReference>
<reference evidence="4 5" key="1">
    <citation type="submission" date="2006-02" db="EMBL/GenBank/DDBJ databases">
        <authorList>
            <person name="Pinhassi J."/>
            <person name="Pedros-Alio C."/>
            <person name="Ferriera S."/>
            <person name="Johnson J."/>
            <person name="Kravitz S."/>
            <person name="Halpern A."/>
            <person name="Remington K."/>
            <person name="Beeson K."/>
            <person name="Tran B."/>
            <person name="Rogers Y.-H."/>
            <person name="Friedman R."/>
            <person name="Venter J.C."/>
        </authorList>
    </citation>
    <scope>NUCLEOTIDE SEQUENCE [LARGE SCALE GENOMIC DNA]</scope>
    <source>
        <strain evidence="4 5">MED297</strain>
    </source>
</reference>
<evidence type="ECO:0000313" key="4">
    <source>
        <dbReference type="EMBL" id="EAR08699.1"/>
    </source>
</evidence>
<dbReference type="InterPro" id="IPR035919">
    <property type="entry name" value="EAL_sf"/>
</dbReference>
<dbReference type="SMART" id="SM00052">
    <property type="entry name" value="EAL"/>
    <property type="match status" value="1"/>
</dbReference>
<dbReference type="InterPro" id="IPR035965">
    <property type="entry name" value="PAS-like_dom_sf"/>
</dbReference>
<organism evidence="4 5">
    <name type="scientific">Reinekea blandensis MED297</name>
    <dbReference type="NCBI Taxonomy" id="314283"/>
    <lineage>
        <taxon>Bacteria</taxon>
        <taxon>Pseudomonadati</taxon>
        <taxon>Pseudomonadota</taxon>
        <taxon>Gammaproteobacteria</taxon>
        <taxon>Oceanospirillales</taxon>
        <taxon>Saccharospirillaceae</taxon>
        <taxon>Reinekea</taxon>
    </lineage>
</organism>
<dbReference type="SMART" id="SM00091">
    <property type="entry name" value="PAS"/>
    <property type="match status" value="1"/>
</dbReference>
<dbReference type="NCBIfam" id="TIGR00254">
    <property type="entry name" value="GGDEF"/>
    <property type="match status" value="1"/>
</dbReference>
<dbReference type="EMBL" id="AAOE01000017">
    <property type="protein sequence ID" value="EAR08699.1"/>
    <property type="molecule type" value="Genomic_DNA"/>
</dbReference>
<dbReference type="OrthoDB" id="9787514at2"/>
<dbReference type="InterPro" id="IPR001633">
    <property type="entry name" value="EAL_dom"/>
</dbReference>
<dbReference type="Pfam" id="PF00563">
    <property type="entry name" value="EAL"/>
    <property type="match status" value="1"/>
</dbReference>
<dbReference type="SUPFAM" id="SSF55785">
    <property type="entry name" value="PYP-like sensor domain (PAS domain)"/>
    <property type="match status" value="1"/>
</dbReference>
<proteinExistence type="predicted"/>
<dbReference type="Gene3D" id="3.20.20.450">
    <property type="entry name" value="EAL domain"/>
    <property type="match status" value="1"/>
</dbReference>
<dbReference type="Proteomes" id="UP000005953">
    <property type="component" value="Unassembled WGS sequence"/>
</dbReference>
<dbReference type="AlphaFoldDB" id="A4BGQ1"/>
<dbReference type="CDD" id="cd01948">
    <property type="entry name" value="EAL"/>
    <property type="match status" value="1"/>
</dbReference>
<protein>
    <submittedName>
        <fullName evidence="4">Sensory box protein</fullName>
    </submittedName>
</protein>
<evidence type="ECO:0000259" key="1">
    <source>
        <dbReference type="PROSITE" id="PS50112"/>
    </source>
</evidence>
<dbReference type="Gene3D" id="3.30.450.20">
    <property type="entry name" value="PAS domain"/>
    <property type="match status" value="1"/>
</dbReference>
<dbReference type="PROSITE" id="PS50112">
    <property type="entry name" value="PAS"/>
    <property type="match status" value="1"/>
</dbReference>
<dbReference type="InterPro" id="IPR052155">
    <property type="entry name" value="Biofilm_reg_signaling"/>
</dbReference>
<feature type="domain" description="EAL" evidence="2">
    <location>
        <begin position="312"/>
        <end position="568"/>
    </location>
</feature>
<evidence type="ECO:0000259" key="3">
    <source>
        <dbReference type="PROSITE" id="PS50887"/>
    </source>
</evidence>
<dbReference type="HOGENOM" id="CLU_000445_70_50_6"/>
<dbReference type="InterPro" id="IPR029787">
    <property type="entry name" value="Nucleotide_cyclase"/>
</dbReference>
<dbReference type="SMART" id="SM00267">
    <property type="entry name" value="GGDEF"/>
    <property type="match status" value="1"/>
</dbReference>
<dbReference type="Gene3D" id="3.30.70.270">
    <property type="match status" value="1"/>
</dbReference>
<dbReference type="Pfam" id="PF13188">
    <property type="entry name" value="PAS_8"/>
    <property type="match status" value="1"/>
</dbReference>
<dbReference type="PROSITE" id="PS50883">
    <property type="entry name" value="EAL"/>
    <property type="match status" value="1"/>
</dbReference>
<dbReference type="InterPro" id="IPR000014">
    <property type="entry name" value="PAS"/>
</dbReference>
<evidence type="ECO:0000259" key="2">
    <source>
        <dbReference type="PROSITE" id="PS50883"/>
    </source>
</evidence>
<keyword evidence="5" id="KW-1185">Reference proteome</keyword>
<dbReference type="STRING" id="314283.MED297_14325"/>
<dbReference type="Pfam" id="PF00990">
    <property type="entry name" value="GGDEF"/>
    <property type="match status" value="1"/>
</dbReference>
<dbReference type="PROSITE" id="PS50887">
    <property type="entry name" value="GGDEF"/>
    <property type="match status" value="1"/>
</dbReference>
<gene>
    <name evidence="4" type="ORF">MED297_14325</name>
</gene>
<dbReference type="InterPro" id="IPR043128">
    <property type="entry name" value="Rev_trsase/Diguanyl_cyclase"/>
</dbReference>
<feature type="domain" description="GGDEF" evidence="3">
    <location>
        <begin position="168"/>
        <end position="303"/>
    </location>
</feature>
<feature type="domain" description="PAS" evidence="1">
    <location>
        <begin position="5"/>
        <end position="47"/>
    </location>
</feature>
<dbReference type="RefSeq" id="WP_008042849.1">
    <property type="nucleotide sequence ID" value="NZ_CH724149.1"/>
</dbReference>
<dbReference type="SUPFAM" id="SSF55073">
    <property type="entry name" value="Nucleotide cyclase"/>
    <property type="match status" value="1"/>
</dbReference>
<dbReference type="SUPFAM" id="SSF141868">
    <property type="entry name" value="EAL domain-like"/>
    <property type="match status" value="1"/>
</dbReference>
<comment type="caution">
    <text evidence="4">The sequence shown here is derived from an EMBL/GenBank/DDBJ whole genome shotgun (WGS) entry which is preliminary data.</text>
</comment>
<dbReference type="CDD" id="cd01949">
    <property type="entry name" value="GGDEF"/>
    <property type="match status" value="1"/>
</dbReference>
<name>A4BGQ1_9GAMM</name>
<evidence type="ECO:0000313" key="5">
    <source>
        <dbReference type="Proteomes" id="UP000005953"/>
    </source>
</evidence>
<dbReference type="PANTHER" id="PTHR44757:SF2">
    <property type="entry name" value="BIOFILM ARCHITECTURE MAINTENANCE PROTEIN MBAA"/>
    <property type="match status" value="1"/>
</dbReference>
<sequence length="574" mass="65698">MDISDTAQFQAFIDAIPSPIALSDARRNVVMINTAFKQVFGYEMSDIPDLEQWYQQAYPDPAYRQTVESRWQHRMEDSIGKSKPFKPIELKVRCKSGETKAAKVSMTQLTQGDQTLNVVSFDDRLEQVYFHQRLWRQANFDGLTDLPNRQYFTERLHQEVLTSRRAQRAFALVLLNIDSFKSINENHGQSCGDALLVETSSRLQASVRNSDVVGRMSSDEFVILVRDIDPDKPDQLQTLAQKLASAIEAPFYIAQETLTITCSMGISIYPNDSDSPDILLSHANQALSRAKQTGRSAIHFFTQELHNEIQRTRYLKTAMQQALRDHSFEVFLQPIVRCSDSRCVKAEALARWRLPEEGFISPAEFIPIAEDNQFIHELGHQVFTKVTQMLNQLTKSVDPDFQISINKSGAQFVQGSLPTHRLWPMAMKNLRLHNQNLVIEITESVLLDTAEEVNNRINHFQKAGFQFAIDDFGTGYSSFAYLARFPASFLKIDRQFIQQIHSDQQMQVLCEAMIAMAHKMDMEVVAEGVETNEQFKLLNSLGCDYCQGFYFSKPLAFHEFEDWLEKSANKKNRA</sequence>